<keyword evidence="3" id="KW-1185">Reference proteome</keyword>
<feature type="compositionally biased region" description="Polar residues" evidence="1">
    <location>
        <begin position="7"/>
        <end position="18"/>
    </location>
</feature>
<dbReference type="EMBL" id="BTRK01000002">
    <property type="protein sequence ID" value="GMR35721.1"/>
    <property type="molecule type" value="Genomic_DNA"/>
</dbReference>
<gene>
    <name evidence="2" type="ORF">PMAYCL1PPCAC_05916</name>
</gene>
<feature type="region of interest" description="Disordered" evidence="1">
    <location>
        <begin position="1"/>
        <end position="26"/>
    </location>
</feature>
<dbReference type="AlphaFoldDB" id="A0AAN5CC00"/>
<evidence type="ECO:0000256" key="1">
    <source>
        <dbReference type="SAM" id="MobiDB-lite"/>
    </source>
</evidence>
<accession>A0AAN5CC00</accession>
<evidence type="ECO:0000313" key="2">
    <source>
        <dbReference type="EMBL" id="GMR35721.1"/>
    </source>
</evidence>
<comment type="caution">
    <text evidence="2">The sequence shown here is derived from an EMBL/GenBank/DDBJ whole genome shotgun (WGS) entry which is preliminary data.</text>
</comment>
<name>A0AAN5CC00_9BILA</name>
<reference evidence="3" key="1">
    <citation type="submission" date="2022-10" db="EMBL/GenBank/DDBJ databases">
        <title>Genome assembly of Pristionchus species.</title>
        <authorList>
            <person name="Yoshida K."/>
            <person name="Sommer R.J."/>
        </authorList>
    </citation>
    <scope>NUCLEOTIDE SEQUENCE [LARGE SCALE GENOMIC DNA]</scope>
    <source>
        <strain evidence="3">RS5460</strain>
    </source>
</reference>
<protein>
    <submittedName>
        <fullName evidence="2">Uncharacterized protein</fullName>
    </submittedName>
</protein>
<dbReference type="Proteomes" id="UP001328107">
    <property type="component" value="Unassembled WGS sequence"/>
</dbReference>
<evidence type="ECO:0000313" key="3">
    <source>
        <dbReference type="Proteomes" id="UP001328107"/>
    </source>
</evidence>
<organism evidence="2 3">
    <name type="scientific">Pristionchus mayeri</name>
    <dbReference type="NCBI Taxonomy" id="1317129"/>
    <lineage>
        <taxon>Eukaryota</taxon>
        <taxon>Metazoa</taxon>
        <taxon>Ecdysozoa</taxon>
        <taxon>Nematoda</taxon>
        <taxon>Chromadorea</taxon>
        <taxon>Rhabditida</taxon>
        <taxon>Rhabditina</taxon>
        <taxon>Diplogasteromorpha</taxon>
        <taxon>Diplogasteroidea</taxon>
        <taxon>Neodiplogasteridae</taxon>
        <taxon>Pristionchus</taxon>
    </lineage>
</organism>
<feature type="non-terminal residue" evidence="2">
    <location>
        <position position="1"/>
    </location>
</feature>
<sequence>REKISGSFRSPKSGSASSGPRRRTWRSVHCSAHLVPSWSRYPMRHQPHPPISMSFHRRA</sequence>
<proteinExistence type="predicted"/>